<name>A0A4V6PV24_9FLAO</name>
<evidence type="ECO:0000313" key="6">
    <source>
        <dbReference type="EMBL" id="TDP60722.1"/>
    </source>
</evidence>
<dbReference type="RefSeq" id="WP_133531692.1">
    <property type="nucleotide sequence ID" value="NZ_SNXR01000011.1"/>
</dbReference>
<feature type="signal peptide" evidence="4">
    <location>
        <begin position="1"/>
        <end position="18"/>
    </location>
</feature>
<dbReference type="InterPro" id="IPR050836">
    <property type="entry name" value="SDS22/Internalin_LRR"/>
</dbReference>
<dbReference type="PANTHER" id="PTHR46652">
    <property type="entry name" value="LEUCINE-RICH REPEAT AND IQ DOMAIN-CONTAINING PROTEIN 1-RELATED"/>
    <property type="match status" value="1"/>
</dbReference>
<dbReference type="Pfam" id="PF11617">
    <property type="entry name" value="Cu-binding_MopE"/>
    <property type="match status" value="1"/>
</dbReference>
<dbReference type="AlphaFoldDB" id="A0A4V6PV24"/>
<dbReference type="Proteomes" id="UP000295260">
    <property type="component" value="Unassembled WGS sequence"/>
</dbReference>
<evidence type="ECO:0000256" key="2">
    <source>
        <dbReference type="ARBA" id="ARBA00022729"/>
    </source>
</evidence>
<dbReference type="Gene3D" id="3.80.10.10">
    <property type="entry name" value="Ribonuclease Inhibitor"/>
    <property type="match status" value="2"/>
</dbReference>
<dbReference type="EMBL" id="SNXR01000011">
    <property type="protein sequence ID" value="TDP60722.1"/>
    <property type="molecule type" value="Genomic_DNA"/>
</dbReference>
<dbReference type="NCBIfam" id="TIGR04183">
    <property type="entry name" value="Por_Secre_tail"/>
    <property type="match status" value="1"/>
</dbReference>
<protein>
    <submittedName>
        <fullName evidence="6">Putative secreted protein (Por secretion system target)</fullName>
    </submittedName>
</protein>
<evidence type="ECO:0000313" key="7">
    <source>
        <dbReference type="Proteomes" id="UP000295260"/>
    </source>
</evidence>
<dbReference type="InterPro" id="IPR026444">
    <property type="entry name" value="Secre_tail"/>
</dbReference>
<sequence length="1262" mass="135514">MKKIILVLGLLFCIQMQATIITFPDANFKSVLIGTSTTSYTAKDSAGNPLVIDANGNNEIEDTEALNVYYLHIGAASISDATGLEYFTNIEDLNIDHNSLTSMNDILWSLQNLKVLNLGYNQIGYIDINLHPNIEVVSIYNNSLTFFRMTQCPNLKSIDVYQNLLTTFDFDRNPLLESVEFSYNNVITTSVFDLPSLKSIQGVHNQLNDLRIFYAPILENLNISWNQFTNFPYVSGDLSSLKQLYISNNPNLTSLRLVDLINLETVHCNSGQLATLNASNLPSLTHLECSNNLLTSLILTGSPVSYLDASNNLLGGSGIVWRTNSSNSVSSSLSISSISSLTYFDCSDNQLTSLNLVGASSLAYFDSRNNPSLATIFVDDVAAANANTSWYKDAATSYVAASSPPTANFDGIIVCSQPGNLIGYPLTVNDLDAVSNPVDASTVDLDPSTPVQDTSITVNSVTFSVDSSGVLSTNQPGLGNYGLFYTVKDSNGQLSNIANVSLYFQPNVLVTNDDFSSTPINSATGGVTSSVLDNDLVAGSSMIPLTAQDNFYNLGSTFTISSTGYITIPAGTPSGVYTFYYEVKLAESATAYCPGRMSQATIVVTGGTPPTANPDLPIVCPNVFGGASYGLLNYNVVANDYDASSNPVDASTVDLDPSTPGQQTSTMISGATFSVNAFGDVTSDIALIGSITIYYTVKDMAGIESNVASINVYFDKPYFPNDDVFTDTAIDGVMGGVSPSVLMNDGFLNAYTSVVLINTSGMPFTVTSSGEIIVPAGTPPGVYIVYYELRDIGSSCPNNPAFATILVTGATYYADNDGDGYGNPSGTTVNIPTTGYVLDNTDCNDNSALANPGLTEALYDGIDNNCDGQLDEGFQITTVMQNCGATLSSIGSLISTVSTAGINGYRFEITDLTNSNPVQTIDKTTHYFSLTELSNYNYSTTYSIRVMLRKTSTNSWLGYYGPACSFSTPAVSSPSGGVGSTQLQAYCGQTLPSLSTLLTTTSLPGVVGYRFRVTNTITGAVETLDRTLHWFSLTMLTSYNYGTTYSIDVAVRTSATFPTNPVFGAPCLITTPIVPMLTSHCGTIVPTKSTLITTTSLSKVTNYRFEVTRYDATGLVVLSTSIVDKSSNKFTLNDISNYAPNTTYSVRVALMTSGTWSPFGNPCFITSPAMLRSNKPEKAIELFDLVAYPNPFNNHFEISLQSTNSNNVSIKVYDMIGRLIDDKNVNANEVSTIEFGTNYPTGVYNVIVSQNNNQRSFRIIKR</sequence>
<dbReference type="PANTHER" id="PTHR46652:SF3">
    <property type="entry name" value="LEUCINE-RICH REPEAT-CONTAINING PROTEIN 9"/>
    <property type="match status" value="1"/>
</dbReference>
<dbReference type="InterPro" id="IPR036116">
    <property type="entry name" value="FN3_sf"/>
</dbReference>
<comment type="caution">
    <text evidence="6">The sequence shown here is derived from an EMBL/GenBank/DDBJ whole genome shotgun (WGS) entry which is preliminary data.</text>
</comment>
<feature type="chain" id="PRO_5021005281" evidence="4">
    <location>
        <begin position="19"/>
        <end position="1262"/>
    </location>
</feature>
<reference evidence="6 7" key="1">
    <citation type="submission" date="2019-03" db="EMBL/GenBank/DDBJ databases">
        <title>Genomic Encyclopedia of Archaeal and Bacterial Type Strains, Phase II (KMG-II): from individual species to whole genera.</title>
        <authorList>
            <person name="Goeker M."/>
        </authorList>
    </citation>
    <scope>NUCLEOTIDE SEQUENCE [LARGE SCALE GENOMIC DNA]</scope>
    <source>
        <strain evidence="6 7">DSM 25687</strain>
    </source>
</reference>
<evidence type="ECO:0000256" key="4">
    <source>
        <dbReference type="SAM" id="SignalP"/>
    </source>
</evidence>
<dbReference type="Pfam" id="PF18962">
    <property type="entry name" value="Por_Secre_tail"/>
    <property type="match status" value="1"/>
</dbReference>
<proteinExistence type="predicted"/>
<dbReference type="SUPFAM" id="SSF52058">
    <property type="entry name" value="L domain-like"/>
    <property type="match status" value="1"/>
</dbReference>
<evidence type="ECO:0000259" key="5">
    <source>
        <dbReference type="Pfam" id="PF18962"/>
    </source>
</evidence>
<feature type="domain" description="Secretion system C-terminal sorting" evidence="5">
    <location>
        <begin position="1188"/>
        <end position="1256"/>
    </location>
</feature>
<keyword evidence="1" id="KW-0433">Leucine-rich repeat</keyword>
<dbReference type="OrthoDB" id="1286805at2"/>
<organism evidence="6 7">
    <name type="scientific">Flavobacterium dankookense</name>
    <dbReference type="NCBI Taxonomy" id="706186"/>
    <lineage>
        <taxon>Bacteria</taxon>
        <taxon>Pseudomonadati</taxon>
        <taxon>Bacteroidota</taxon>
        <taxon>Flavobacteriia</taxon>
        <taxon>Flavobacteriales</taxon>
        <taxon>Flavobacteriaceae</taxon>
        <taxon>Flavobacterium</taxon>
    </lineage>
</organism>
<dbReference type="InterPro" id="IPR032675">
    <property type="entry name" value="LRR_dom_sf"/>
</dbReference>
<gene>
    <name evidence="6" type="ORF">BC748_0320</name>
</gene>
<accession>A0A4V6PV24</accession>
<evidence type="ECO:0000256" key="1">
    <source>
        <dbReference type="ARBA" id="ARBA00022614"/>
    </source>
</evidence>
<dbReference type="InterPro" id="IPR021655">
    <property type="entry name" value="Put_metal-bd"/>
</dbReference>
<dbReference type="SUPFAM" id="SSF49265">
    <property type="entry name" value="Fibronectin type III"/>
    <property type="match status" value="1"/>
</dbReference>
<evidence type="ECO:0000256" key="3">
    <source>
        <dbReference type="ARBA" id="ARBA00022737"/>
    </source>
</evidence>
<keyword evidence="2 4" id="KW-0732">Signal</keyword>
<keyword evidence="3" id="KW-0677">Repeat</keyword>
<keyword evidence="7" id="KW-1185">Reference proteome</keyword>